<dbReference type="InterPro" id="IPR039426">
    <property type="entry name" value="TonB-dep_rcpt-like"/>
</dbReference>
<keyword evidence="5 9" id="KW-0798">TonB box</keyword>
<organism evidence="12 13">
    <name type="scientific">Rufibacter hautae</name>
    <dbReference type="NCBI Taxonomy" id="2595005"/>
    <lineage>
        <taxon>Bacteria</taxon>
        <taxon>Pseudomonadati</taxon>
        <taxon>Bacteroidota</taxon>
        <taxon>Cytophagia</taxon>
        <taxon>Cytophagales</taxon>
        <taxon>Hymenobacteraceae</taxon>
        <taxon>Rufibacter</taxon>
    </lineage>
</organism>
<evidence type="ECO:0000256" key="6">
    <source>
        <dbReference type="ARBA" id="ARBA00023136"/>
    </source>
</evidence>
<dbReference type="AlphaFoldDB" id="A0A5B6TEZ8"/>
<dbReference type="Pfam" id="PF13715">
    <property type="entry name" value="CarbopepD_reg_2"/>
    <property type="match status" value="1"/>
</dbReference>
<dbReference type="SUPFAM" id="SSF49464">
    <property type="entry name" value="Carboxypeptidase regulatory domain-like"/>
    <property type="match status" value="1"/>
</dbReference>
<evidence type="ECO:0000259" key="11">
    <source>
        <dbReference type="Pfam" id="PF07715"/>
    </source>
</evidence>
<dbReference type="PROSITE" id="PS52016">
    <property type="entry name" value="TONB_DEPENDENT_REC_3"/>
    <property type="match status" value="1"/>
</dbReference>
<feature type="domain" description="TonB-dependent receptor-like beta-barrel" evidence="10">
    <location>
        <begin position="482"/>
        <end position="1073"/>
    </location>
</feature>
<evidence type="ECO:0000256" key="7">
    <source>
        <dbReference type="ARBA" id="ARBA00023237"/>
    </source>
</evidence>
<dbReference type="Gene3D" id="2.40.170.20">
    <property type="entry name" value="TonB-dependent receptor, beta-barrel domain"/>
    <property type="match status" value="1"/>
</dbReference>
<dbReference type="NCBIfam" id="TIGR04057">
    <property type="entry name" value="SusC_RagA_signa"/>
    <property type="match status" value="1"/>
</dbReference>
<dbReference type="InterPro" id="IPR023997">
    <property type="entry name" value="TonB-dep_OMP_SusC/RagA_CS"/>
</dbReference>
<dbReference type="InterPro" id="IPR023996">
    <property type="entry name" value="TonB-dep_OMP_SusC/RagA"/>
</dbReference>
<dbReference type="Pfam" id="PF07715">
    <property type="entry name" value="Plug"/>
    <property type="match status" value="1"/>
</dbReference>
<comment type="similarity">
    <text evidence="8 9">Belongs to the TonB-dependent receptor family.</text>
</comment>
<evidence type="ECO:0000256" key="3">
    <source>
        <dbReference type="ARBA" id="ARBA00022452"/>
    </source>
</evidence>
<evidence type="ECO:0000256" key="4">
    <source>
        <dbReference type="ARBA" id="ARBA00022692"/>
    </source>
</evidence>
<evidence type="ECO:0000313" key="12">
    <source>
        <dbReference type="EMBL" id="KAA3438776.1"/>
    </source>
</evidence>
<dbReference type="InterPro" id="IPR036942">
    <property type="entry name" value="Beta-barrel_TonB_sf"/>
</dbReference>
<dbReference type="Gene3D" id="2.60.40.1120">
    <property type="entry name" value="Carboxypeptidase-like, regulatory domain"/>
    <property type="match status" value="1"/>
</dbReference>
<dbReference type="SUPFAM" id="SSF56935">
    <property type="entry name" value="Porins"/>
    <property type="match status" value="1"/>
</dbReference>
<keyword evidence="2 8" id="KW-0813">Transport</keyword>
<evidence type="ECO:0000256" key="8">
    <source>
        <dbReference type="PROSITE-ProRule" id="PRU01360"/>
    </source>
</evidence>
<evidence type="ECO:0000256" key="1">
    <source>
        <dbReference type="ARBA" id="ARBA00004571"/>
    </source>
</evidence>
<keyword evidence="3 8" id="KW-1134">Transmembrane beta strand</keyword>
<reference evidence="12 13" key="1">
    <citation type="submission" date="2019-07" db="EMBL/GenBank/DDBJ databases">
        <title>Rufibacter sp. nov., isolated from lake sediment.</title>
        <authorList>
            <person name="Qu J.-H."/>
        </authorList>
    </citation>
    <scope>NUCLEOTIDE SEQUENCE [LARGE SCALE GENOMIC DNA]</scope>
    <source>
        <strain evidence="12 13">NBS58-1</strain>
    </source>
</reference>
<dbReference type="GO" id="GO:0009279">
    <property type="term" value="C:cell outer membrane"/>
    <property type="evidence" value="ECO:0007669"/>
    <property type="project" value="UniProtKB-SubCell"/>
</dbReference>
<keyword evidence="12" id="KW-0675">Receptor</keyword>
<protein>
    <submittedName>
        <fullName evidence="12">TonB-dependent receptor</fullName>
    </submittedName>
</protein>
<dbReference type="InterPro" id="IPR008969">
    <property type="entry name" value="CarboxyPept-like_regulatory"/>
</dbReference>
<dbReference type="Proteomes" id="UP000324133">
    <property type="component" value="Unassembled WGS sequence"/>
</dbReference>
<evidence type="ECO:0000313" key="13">
    <source>
        <dbReference type="Proteomes" id="UP000324133"/>
    </source>
</evidence>
<keyword evidence="6 8" id="KW-0472">Membrane</keyword>
<dbReference type="InterPro" id="IPR012910">
    <property type="entry name" value="Plug_dom"/>
</dbReference>
<sequence>MLTPFLICVAMQVSGQAMTASVKAPSGRYMVMEQKTVSLSKVIKELGNYYKVNLNYDSELLSRIKAEESVLKPISGNLTQDMERILKPHNLSAEKVDKNTYIIIPATPQNARPKTTLLENTKVKADITITGEVKDAQGTGLPGVTVVVKGVAGIGVTTDVEGRYSLKLPTGLETGVLVFSYIGFKTQEVPISNRTSINITLEADDQALGEVVVVGYGTQQRTSVVGAVDQVTSAVIEGKPAMTATQALQGASPNLIIQQTSYEPGQSASINIRGISTLGNNSPLVVIDGIVGGDINLLNPNDIESVSVLKDAGSAAIYGSRAANGVILITTKKGKKNTRPTVTYNALVGIQEPKVLYKPVKGYENAILRSQATVNAGLPPIYGAEDIRRFQEQGDNEWFLNTILQDAVQQNHNLTLSGGSETSTFLVSAGMADQRSNLVGPNYGHSRYNYRLNLTSDYGKLKLTSILAYTRSQIKDHSSSTQTLIVDAGRVPTYYQLKDEQGRYLTNDVLSEFNPLGVLEKGGYRKYNNDNIFGNINAEFEIVESFKLRGVFGGSLVSNQLFARSMQVDYFPNGTSGANRNTNDENSKNLSLNTQLLAEFNKTFSVDHTTNVLVGISNESYTSRSSGLFKTYTDPELGTPVSGTIVSPDSYNSNQRANETSLNSLFGRASYSFRDKYYGEFSFRVDGSSKFNRTNRWGFFPSVSAGYRITEESFLSGYRDNLGDLKLRASYGVLGNQSVGDYQFMTTYFTYQNAYGFNNSPVGGTGFSFANPDLRWEKAATFNAGVDASFLNNALTLSLDYFNKVTSDILIPPSVPGVYGTSLPTYNAGKVENKGWEVNLNYRVSHGSFDHSFSFNLGDSKNKVLYFEGKEALTGADEMQVILREGLPFRSYVGLKRDGYFQNLDEIERGPKPPGLNVSPGDNRYVDVNGDNIIDENDKFVLGNPFPRYTFGATYNLRFKGFDLNVFFQGVGQRSTFLRGELVEPFHFNYSQVMYQHQLDFWTPQNPDARYPRLSASGSQSTENNFRRGSDMYIYDASYVRLKNLQIGYTLPTSLIGKIGMKSMRAYFSGQNLYTLSKLKFIDPEVTEFNNNLSNSGANSGRAYPTPVYYGFGLDVTF</sequence>
<feature type="domain" description="TonB-dependent receptor plug" evidence="11">
    <location>
        <begin position="223"/>
        <end position="326"/>
    </location>
</feature>
<dbReference type="Gene3D" id="2.170.130.10">
    <property type="entry name" value="TonB-dependent receptor, plug domain"/>
    <property type="match status" value="1"/>
</dbReference>
<evidence type="ECO:0000256" key="5">
    <source>
        <dbReference type="ARBA" id="ARBA00023077"/>
    </source>
</evidence>
<keyword evidence="4 8" id="KW-0812">Transmembrane</keyword>
<dbReference type="EMBL" id="VKKY01000002">
    <property type="protein sequence ID" value="KAA3438776.1"/>
    <property type="molecule type" value="Genomic_DNA"/>
</dbReference>
<keyword evidence="7 8" id="KW-0998">Cell outer membrane</keyword>
<evidence type="ECO:0000256" key="2">
    <source>
        <dbReference type="ARBA" id="ARBA00022448"/>
    </source>
</evidence>
<comment type="subcellular location">
    <subcellularLocation>
        <location evidence="1 8">Cell outer membrane</location>
        <topology evidence="1 8">Multi-pass membrane protein</topology>
    </subcellularLocation>
</comment>
<evidence type="ECO:0000259" key="10">
    <source>
        <dbReference type="Pfam" id="PF00593"/>
    </source>
</evidence>
<accession>A0A5B6TEZ8</accession>
<dbReference type="NCBIfam" id="TIGR04056">
    <property type="entry name" value="OMP_RagA_SusC"/>
    <property type="match status" value="1"/>
</dbReference>
<gene>
    <name evidence="12" type="ORF">FOA19_16305</name>
</gene>
<proteinExistence type="inferred from homology"/>
<dbReference type="InterPro" id="IPR000531">
    <property type="entry name" value="Beta-barrel_TonB"/>
</dbReference>
<comment type="caution">
    <text evidence="12">The sequence shown here is derived from an EMBL/GenBank/DDBJ whole genome shotgun (WGS) entry which is preliminary data.</text>
</comment>
<keyword evidence="13" id="KW-1185">Reference proteome</keyword>
<dbReference type="OrthoDB" id="9768177at2"/>
<dbReference type="Pfam" id="PF00593">
    <property type="entry name" value="TonB_dep_Rec_b-barrel"/>
    <property type="match status" value="1"/>
</dbReference>
<evidence type="ECO:0000256" key="9">
    <source>
        <dbReference type="RuleBase" id="RU003357"/>
    </source>
</evidence>
<dbReference type="InterPro" id="IPR037066">
    <property type="entry name" value="Plug_dom_sf"/>
</dbReference>
<name>A0A5B6TEZ8_9BACT</name>